<dbReference type="InterPro" id="IPR000217">
    <property type="entry name" value="Tubulin"/>
</dbReference>
<dbReference type="SMART" id="SM00865">
    <property type="entry name" value="Tubulin_C"/>
    <property type="match status" value="1"/>
</dbReference>
<dbReference type="GO" id="GO:0007020">
    <property type="term" value="P:microtubule nucleation"/>
    <property type="evidence" value="ECO:0007669"/>
    <property type="project" value="InterPro"/>
</dbReference>
<dbReference type="AlphaFoldDB" id="A0A1J4JTY3"/>
<dbReference type="InterPro" id="IPR002454">
    <property type="entry name" value="Gamma_tubulin"/>
</dbReference>
<evidence type="ECO:0000313" key="11">
    <source>
        <dbReference type="EMBL" id="OHT02591.1"/>
    </source>
</evidence>
<keyword evidence="4 8" id="KW-0493">Microtubule</keyword>
<dbReference type="PROSITE" id="PS00227">
    <property type="entry name" value="TUBULIN"/>
    <property type="match status" value="1"/>
</dbReference>
<comment type="caution">
    <text evidence="11">The sequence shown here is derived from an EMBL/GenBank/DDBJ whole genome shotgun (WGS) entry which is preliminary data.</text>
</comment>
<dbReference type="Gene3D" id="1.10.287.600">
    <property type="entry name" value="Helix hairpin bin"/>
    <property type="match status" value="1"/>
</dbReference>
<protein>
    <recommendedName>
        <fullName evidence="8">Tubulin gamma chain</fullName>
    </recommendedName>
</protein>
<dbReference type="InterPro" id="IPR018316">
    <property type="entry name" value="Tubulin/FtsZ_2-layer-sand-dom"/>
</dbReference>
<evidence type="ECO:0000259" key="10">
    <source>
        <dbReference type="SMART" id="SM00865"/>
    </source>
</evidence>
<dbReference type="InterPro" id="IPR037103">
    <property type="entry name" value="Tubulin/FtsZ-like_C"/>
</dbReference>
<dbReference type="PANTHER" id="PTHR11588">
    <property type="entry name" value="TUBULIN"/>
    <property type="match status" value="1"/>
</dbReference>
<dbReference type="Proteomes" id="UP000179807">
    <property type="component" value="Unassembled WGS sequence"/>
</dbReference>
<dbReference type="Pfam" id="PF00091">
    <property type="entry name" value="Tubulin"/>
    <property type="match status" value="1"/>
</dbReference>
<evidence type="ECO:0000256" key="8">
    <source>
        <dbReference type="RuleBase" id="RU000352"/>
    </source>
</evidence>
<keyword evidence="6 8" id="KW-0342">GTP-binding</keyword>
<dbReference type="SUPFAM" id="SSF55307">
    <property type="entry name" value="Tubulin C-terminal domain-like"/>
    <property type="match status" value="1"/>
</dbReference>
<proteinExistence type="inferred from homology"/>
<dbReference type="PRINTS" id="PR01164">
    <property type="entry name" value="GAMMATUBULIN"/>
</dbReference>
<keyword evidence="5 8" id="KW-0547">Nucleotide-binding</keyword>
<keyword evidence="7" id="KW-0206">Cytoskeleton</keyword>
<evidence type="ECO:0000313" key="12">
    <source>
        <dbReference type="Proteomes" id="UP000179807"/>
    </source>
</evidence>
<dbReference type="RefSeq" id="XP_068355727.1">
    <property type="nucleotide sequence ID" value="XM_068493430.1"/>
</dbReference>
<comment type="similarity">
    <text evidence="2 8">Belongs to the tubulin family.</text>
</comment>
<dbReference type="InterPro" id="IPR017975">
    <property type="entry name" value="Tubulin_CS"/>
</dbReference>
<evidence type="ECO:0000256" key="7">
    <source>
        <dbReference type="ARBA" id="ARBA00023212"/>
    </source>
</evidence>
<dbReference type="EMBL" id="MLAK01000860">
    <property type="protein sequence ID" value="OHT02591.1"/>
    <property type="molecule type" value="Genomic_DNA"/>
</dbReference>
<evidence type="ECO:0000256" key="6">
    <source>
        <dbReference type="ARBA" id="ARBA00023134"/>
    </source>
</evidence>
<dbReference type="FunFam" id="3.40.50.1440:FF:000049">
    <property type="entry name" value="Tubulin gamma chain"/>
    <property type="match status" value="1"/>
</dbReference>
<dbReference type="GO" id="GO:0005874">
    <property type="term" value="C:microtubule"/>
    <property type="evidence" value="ECO:0007669"/>
    <property type="project" value="UniProtKB-KW"/>
</dbReference>
<name>A0A1J4JTY3_9EUKA</name>
<reference evidence="11" key="1">
    <citation type="submission" date="2016-10" db="EMBL/GenBank/DDBJ databases">
        <authorList>
            <person name="Benchimol M."/>
            <person name="Almeida L.G."/>
            <person name="Vasconcelos A.T."/>
            <person name="Perreira-Neves A."/>
            <person name="Rosa I.A."/>
            <person name="Tasca T."/>
            <person name="Bogo M.R."/>
            <person name="de Souza W."/>
        </authorList>
    </citation>
    <scope>NUCLEOTIDE SEQUENCE [LARGE SCALE GENOMIC DNA]</scope>
    <source>
        <strain evidence="11">K</strain>
    </source>
</reference>
<dbReference type="CDD" id="cd02188">
    <property type="entry name" value="gamma_tubulin"/>
    <property type="match status" value="1"/>
</dbReference>
<dbReference type="PRINTS" id="PR01161">
    <property type="entry name" value="TUBULIN"/>
</dbReference>
<dbReference type="OrthoDB" id="10249382at2759"/>
<feature type="domain" description="Tubulin/FtsZ GTPase" evidence="9">
    <location>
        <begin position="47"/>
        <end position="244"/>
    </location>
</feature>
<dbReference type="SMART" id="SM00864">
    <property type="entry name" value="Tubulin"/>
    <property type="match status" value="1"/>
</dbReference>
<dbReference type="GeneID" id="94828134"/>
<sequence>MKKIITLQVGQCGNQIGHEFWTRLAAEHGIAPDGVLEHPNETIEDRKDIFFYLADDNRYIPRSILFDLEPRVVNKIKGSDYTHFYNPENMLTPEGGGAGNNWGQGYDLGQKYYEDISDIIRREVEVADALEGFILCHSIAGGTGSGTGSLLLERLTDEYKKATTLTYSVFPDLKTTDVVVQPYNSILTMRRLAEHADAVVVLDNQALGQIATNKLNLTENSYAEMNDLVSVVMAATTTTLRFPSYSNNDMVSLLAPLIPTPPCHFLMTGYTPISLSTTRQVVRKTSVIDVMSRLLDSKNIMMSAPVDKGMYISILNVIQGEVDPSEIHSALRQIRENKALRFIPWGPASLQLALSRKSPFIETQNRVSGLMLANHTNITSLFKTNIQSFMQMFKSSTYLHNYENTNCLQNRVKDEFQECLAAVNKVIDEYAAAEKEDFLTLDE</sequence>
<dbReference type="InterPro" id="IPR003008">
    <property type="entry name" value="Tubulin_FtsZ_GTPase"/>
</dbReference>
<dbReference type="GO" id="GO:0000930">
    <property type="term" value="C:gamma-tubulin complex"/>
    <property type="evidence" value="ECO:0007669"/>
    <property type="project" value="InterPro"/>
</dbReference>
<gene>
    <name evidence="11" type="primary">Tubg2</name>
    <name evidence="11" type="ORF">TRFO_06995</name>
</gene>
<organism evidence="11 12">
    <name type="scientific">Tritrichomonas foetus</name>
    <dbReference type="NCBI Taxonomy" id="1144522"/>
    <lineage>
        <taxon>Eukaryota</taxon>
        <taxon>Metamonada</taxon>
        <taxon>Parabasalia</taxon>
        <taxon>Tritrichomonadida</taxon>
        <taxon>Tritrichomonadidae</taxon>
        <taxon>Tritrichomonas</taxon>
    </lineage>
</organism>
<dbReference type="GO" id="GO:0005525">
    <property type="term" value="F:GTP binding"/>
    <property type="evidence" value="ECO:0007669"/>
    <property type="project" value="UniProtKB-UniRule"/>
</dbReference>
<dbReference type="InterPro" id="IPR008280">
    <property type="entry name" value="Tub_FtsZ_C"/>
</dbReference>
<dbReference type="GO" id="GO:0031122">
    <property type="term" value="P:cytoplasmic microtubule organization"/>
    <property type="evidence" value="ECO:0007669"/>
    <property type="project" value="InterPro"/>
</dbReference>
<dbReference type="VEuPathDB" id="TrichDB:TRFO_06995"/>
<feature type="domain" description="Tubulin/FtsZ 2-layer sandwich" evidence="10">
    <location>
        <begin position="247"/>
        <end position="387"/>
    </location>
</feature>
<dbReference type="Pfam" id="PF03953">
    <property type="entry name" value="Tubulin_C"/>
    <property type="match status" value="1"/>
</dbReference>
<dbReference type="InterPro" id="IPR023123">
    <property type="entry name" value="Tubulin_C"/>
</dbReference>
<keyword evidence="3" id="KW-0963">Cytoplasm</keyword>
<comment type="function">
    <text evidence="8">Tubulin is the major constituent of microtubules, protein filaments consisting of alpha- and beta-tubulin heterodimers. Gamma-tubulin is a key component of the gamma-tubulin ring complex (gTuRC) which mediates microtubule nucleation. The gTuRC regulates the minus-end nucleation of alpha-beta tubulin heterodimers that grow into microtubule protafilaments, a critical step in centrosome duplication and spindle formation.</text>
</comment>
<comment type="subcellular location">
    <subcellularLocation>
        <location evidence="1">Cytoplasm</location>
        <location evidence="1">Cytoskeleton</location>
        <location evidence="1">Microtubule organizing center</location>
    </subcellularLocation>
</comment>
<evidence type="ECO:0000259" key="9">
    <source>
        <dbReference type="SMART" id="SM00864"/>
    </source>
</evidence>
<evidence type="ECO:0000256" key="3">
    <source>
        <dbReference type="ARBA" id="ARBA00022490"/>
    </source>
</evidence>
<accession>A0A1J4JTY3</accession>
<dbReference type="SUPFAM" id="SSF52490">
    <property type="entry name" value="Tubulin nucleotide-binding domain-like"/>
    <property type="match status" value="1"/>
</dbReference>
<keyword evidence="12" id="KW-1185">Reference proteome</keyword>
<evidence type="ECO:0000256" key="1">
    <source>
        <dbReference type="ARBA" id="ARBA00004267"/>
    </source>
</evidence>
<dbReference type="Gene3D" id="3.30.1330.20">
    <property type="entry name" value="Tubulin/FtsZ, C-terminal domain"/>
    <property type="match status" value="1"/>
</dbReference>
<evidence type="ECO:0000256" key="5">
    <source>
        <dbReference type="ARBA" id="ARBA00022741"/>
    </source>
</evidence>
<dbReference type="Gene3D" id="3.40.50.1440">
    <property type="entry name" value="Tubulin/FtsZ, GTPase domain"/>
    <property type="match status" value="1"/>
</dbReference>
<evidence type="ECO:0000256" key="2">
    <source>
        <dbReference type="ARBA" id="ARBA00009636"/>
    </source>
</evidence>
<dbReference type="InterPro" id="IPR036525">
    <property type="entry name" value="Tubulin/FtsZ_GTPase_sf"/>
</dbReference>
<evidence type="ECO:0000256" key="4">
    <source>
        <dbReference type="ARBA" id="ARBA00022701"/>
    </source>
</evidence>